<feature type="domain" description="Hda lid" evidence="1">
    <location>
        <begin position="165"/>
        <end position="228"/>
    </location>
</feature>
<dbReference type="NCBIfam" id="TIGR03420">
    <property type="entry name" value="DnaA_homol_Hda"/>
    <property type="match status" value="1"/>
</dbReference>
<reference evidence="2 3" key="1">
    <citation type="submission" date="2017-01" db="EMBL/GenBank/DDBJ databases">
        <title>Novel large sulfur bacteria in the metagenomes of groundwater-fed chemosynthetic microbial mats in the Lake Huron basin.</title>
        <authorList>
            <person name="Sharrar A.M."/>
            <person name="Flood B.E."/>
            <person name="Bailey J.V."/>
            <person name="Jones D.S."/>
            <person name="Biddanda B."/>
            <person name="Ruberg S.A."/>
            <person name="Marcus D.N."/>
            <person name="Dick G.J."/>
        </authorList>
    </citation>
    <scope>NUCLEOTIDE SEQUENCE [LARGE SCALE GENOMIC DNA]</scope>
    <source>
        <strain evidence="2">A8</strain>
    </source>
</reference>
<protein>
    <submittedName>
        <fullName evidence="2">DnaA regulatory inactivator Hda</fullName>
    </submittedName>
</protein>
<dbReference type="InterPro" id="IPR055199">
    <property type="entry name" value="Hda_lid"/>
</dbReference>
<name>A0A1Y1QAR8_9GAMM</name>
<dbReference type="Gene3D" id="1.10.8.60">
    <property type="match status" value="1"/>
</dbReference>
<evidence type="ECO:0000313" key="2">
    <source>
        <dbReference type="EMBL" id="OQX01373.1"/>
    </source>
</evidence>
<dbReference type="InterPro" id="IPR017788">
    <property type="entry name" value="Hda"/>
</dbReference>
<dbReference type="PANTHER" id="PTHR30050:SF5">
    <property type="entry name" value="DNAA REGULATORY INACTIVATOR HDA"/>
    <property type="match status" value="1"/>
</dbReference>
<dbReference type="Gene3D" id="3.40.50.300">
    <property type="entry name" value="P-loop containing nucleotide triphosphate hydrolases"/>
    <property type="match status" value="1"/>
</dbReference>
<dbReference type="SUPFAM" id="SSF52540">
    <property type="entry name" value="P-loop containing nucleoside triphosphate hydrolases"/>
    <property type="match status" value="1"/>
</dbReference>
<dbReference type="Pfam" id="PF22688">
    <property type="entry name" value="Hda_lid"/>
    <property type="match status" value="1"/>
</dbReference>
<dbReference type="AlphaFoldDB" id="A0A1Y1QAR8"/>
<dbReference type="EMBL" id="MTEJ01000583">
    <property type="protein sequence ID" value="OQX01373.1"/>
    <property type="molecule type" value="Genomic_DNA"/>
</dbReference>
<accession>A0A1Y1QAR8</accession>
<gene>
    <name evidence="2" type="ORF">BWK73_46305</name>
</gene>
<dbReference type="Proteomes" id="UP000192491">
    <property type="component" value="Unassembled WGS sequence"/>
</dbReference>
<dbReference type="PANTHER" id="PTHR30050">
    <property type="entry name" value="CHROMOSOMAL REPLICATION INITIATOR PROTEIN DNAA"/>
    <property type="match status" value="1"/>
</dbReference>
<proteinExistence type="predicted"/>
<organism evidence="2 3">
    <name type="scientific">Thiothrix lacustris</name>
    <dbReference type="NCBI Taxonomy" id="525917"/>
    <lineage>
        <taxon>Bacteria</taxon>
        <taxon>Pseudomonadati</taxon>
        <taxon>Pseudomonadota</taxon>
        <taxon>Gammaproteobacteria</taxon>
        <taxon>Thiotrichales</taxon>
        <taxon>Thiotrichaceae</taxon>
        <taxon>Thiothrix</taxon>
    </lineage>
</organism>
<comment type="caution">
    <text evidence="2">The sequence shown here is derived from an EMBL/GenBank/DDBJ whole genome shotgun (WGS) entry which is preliminary data.</text>
</comment>
<evidence type="ECO:0000313" key="3">
    <source>
        <dbReference type="Proteomes" id="UP000192491"/>
    </source>
</evidence>
<dbReference type="GO" id="GO:0006270">
    <property type="term" value="P:DNA replication initiation"/>
    <property type="evidence" value="ECO:0007669"/>
    <property type="project" value="TreeGrafter"/>
</dbReference>
<dbReference type="GO" id="GO:0032297">
    <property type="term" value="P:negative regulation of DNA-templated DNA replication initiation"/>
    <property type="evidence" value="ECO:0007669"/>
    <property type="project" value="InterPro"/>
</dbReference>
<dbReference type="InterPro" id="IPR027417">
    <property type="entry name" value="P-loop_NTPase"/>
</dbReference>
<sequence length="240" mass="27502">MQQQLTLNVGIRDGHRFSSFFVTPENAELLGILKRGFEQHFPQIFLWGDTLAGKSHLLQACCENYYQAGLMAAYFPLKTCAQYGLRMLAGLENKHLVVIDELDAVIGQRDWEEALVHLINACRANNQPLLFAARTSPREMVCALPDFSSRLLWGPDYRVHVMSEEQCMQAMAWRAHQRGFELPTHVMKYIQRHYPHDIKTLVTMLNRLDAASLTKGRKVTREFIREVMQDSVSPAQAVLQ</sequence>
<evidence type="ECO:0000259" key="1">
    <source>
        <dbReference type="Pfam" id="PF22688"/>
    </source>
</evidence>